<proteinExistence type="inferred from homology"/>
<name>M1BN21_SOLTU</name>
<evidence type="ECO:0000313" key="4">
    <source>
        <dbReference type="EnsemblPlants" id="PGSC0003DMT400048929"/>
    </source>
</evidence>
<dbReference type="Proteomes" id="UP000011115">
    <property type="component" value="Unassembled WGS sequence"/>
</dbReference>
<sequence length="172" mass="19545">MQQFSTKVQAKTNLVIRPITLVSSTEPSNRARNQEMVLTDMLTESGKAWQYCPRDVLRRFSKILEDEFGLVMDVGIEVEFYLFKSVLRDGKETWATIDRTCYCSTTAIDVASLVLQEIVASLHSFNIVVEQGTKLEVIGDSNSAGRESLGEEDFYIVIGALRRNRRFRVNIL</sequence>
<keyword evidence="5" id="KW-1185">Reference proteome</keyword>
<evidence type="ECO:0000313" key="5">
    <source>
        <dbReference type="Proteomes" id="UP000011115"/>
    </source>
</evidence>
<protein>
    <submittedName>
        <fullName evidence="4">Glutamate-ammonia ligase</fullName>
    </submittedName>
</protein>
<reference evidence="4" key="2">
    <citation type="submission" date="2015-06" db="UniProtKB">
        <authorList>
            <consortium name="EnsemblPlants"/>
        </authorList>
    </citation>
    <scope>IDENTIFICATION</scope>
    <source>
        <strain evidence="4">DM1-3 516 R44</strain>
    </source>
</reference>
<dbReference type="Pfam" id="PF00120">
    <property type="entry name" value="Gln-synt_C"/>
    <property type="match status" value="1"/>
</dbReference>
<dbReference type="GO" id="GO:0004356">
    <property type="term" value="F:glutamine synthetase activity"/>
    <property type="evidence" value="ECO:0007669"/>
    <property type="project" value="InterPro"/>
</dbReference>
<evidence type="ECO:0000259" key="3">
    <source>
        <dbReference type="Pfam" id="PF00120"/>
    </source>
</evidence>
<dbReference type="InterPro" id="IPR008146">
    <property type="entry name" value="Gln_synth_cat_dom"/>
</dbReference>
<dbReference type="eggNOG" id="KOG0683">
    <property type="taxonomic scope" value="Eukaryota"/>
</dbReference>
<dbReference type="AlphaFoldDB" id="M1BN21"/>
<dbReference type="EnsemblPlants" id="PGSC0003DMT400048929">
    <property type="protein sequence ID" value="PGSC0003DMT400048929"/>
    <property type="gene ID" value="PGSC0003DMG401019012"/>
</dbReference>
<dbReference type="PANTHER" id="PTHR43785">
    <property type="entry name" value="GAMMA-GLUTAMYLPUTRESCINE SYNTHETASE"/>
    <property type="match status" value="1"/>
</dbReference>
<dbReference type="Gramene" id="PGSC0003DMT400048929">
    <property type="protein sequence ID" value="PGSC0003DMT400048929"/>
    <property type="gene ID" value="PGSC0003DMG401019012"/>
</dbReference>
<feature type="domain" description="GS catalytic" evidence="3">
    <location>
        <begin position="51"/>
        <end position="131"/>
    </location>
</feature>
<accession>M1BN21</accession>
<dbReference type="PaxDb" id="4113-PGSC0003DMT400048929"/>
<dbReference type="SUPFAM" id="SSF55931">
    <property type="entry name" value="Glutamine synthetase/guanido kinase"/>
    <property type="match status" value="1"/>
</dbReference>
<dbReference type="InterPro" id="IPR014746">
    <property type="entry name" value="Gln_synth/guanido_kin_cat_dom"/>
</dbReference>
<evidence type="ECO:0000256" key="2">
    <source>
        <dbReference type="RuleBase" id="RU000384"/>
    </source>
</evidence>
<dbReference type="HOGENOM" id="CLU_1557929_0_0_1"/>
<organism evidence="4 5">
    <name type="scientific">Solanum tuberosum</name>
    <name type="common">Potato</name>
    <dbReference type="NCBI Taxonomy" id="4113"/>
    <lineage>
        <taxon>Eukaryota</taxon>
        <taxon>Viridiplantae</taxon>
        <taxon>Streptophyta</taxon>
        <taxon>Embryophyta</taxon>
        <taxon>Tracheophyta</taxon>
        <taxon>Spermatophyta</taxon>
        <taxon>Magnoliopsida</taxon>
        <taxon>eudicotyledons</taxon>
        <taxon>Gunneridae</taxon>
        <taxon>Pentapetalae</taxon>
        <taxon>asterids</taxon>
        <taxon>lamiids</taxon>
        <taxon>Solanales</taxon>
        <taxon>Solanaceae</taxon>
        <taxon>Solanoideae</taxon>
        <taxon>Solaneae</taxon>
        <taxon>Solanum</taxon>
    </lineage>
</organism>
<keyword evidence="1" id="KW-0436">Ligase</keyword>
<reference evidence="5" key="1">
    <citation type="journal article" date="2011" name="Nature">
        <title>Genome sequence and analysis of the tuber crop potato.</title>
        <authorList>
            <consortium name="The Potato Genome Sequencing Consortium"/>
        </authorList>
    </citation>
    <scope>NUCLEOTIDE SEQUENCE [LARGE SCALE GENOMIC DNA]</scope>
    <source>
        <strain evidence="5">cv. DM1-3 516 R44</strain>
    </source>
</reference>
<dbReference type="InParanoid" id="M1BN21"/>
<evidence type="ECO:0000256" key="1">
    <source>
        <dbReference type="ARBA" id="ARBA00022598"/>
    </source>
</evidence>
<dbReference type="Gene3D" id="3.30.590.10">
    <property type="entry name" value="Glutamine synthetase/guanido kinase, catalytic domain"/>
    <property type="match status" value="1"/>
</dbReference>
<dbReference type="STRING" id="4113.M1BN21"/>
<comment type="similarity">
    <text evidence="2">Belongs to the glutamine synthetase family.</text>
</comment>
<dbReference type="PANTHER" id="PTHR43785:SF7">
    <property type="entry name" value="GLUTAMINE SYNTHETASE-LIKE"/>
    <property type="match status" value="1"/>
</dbReference>